<dbReference type="Pfam" id="PF13361">
    <property type="entry name" value="UvrD_C"/>
    <property type="match status" value="2"/>
</dbReference>
<dbReference type="PANTHER" id="PTHR11070">
    <property type="entry name" value="UVRD / RECB / PCRA DNA HELICASE FAMILY MEMBER"/>
    <property type="match status" value="1"/>
</dbReference>
<evidence type="ECO:0000256" key="2">
    <source>
        <dbReference type="ARBA" id="ARBA00022741"/>
    </source>
</evidence>
<dbReference type="AlphaFoldDB" id="A0A1I3JDF8"/>
<reference evidence="13 14" key="1">
    <citation type="submission" date="2016-10" db="EMBL/GenBank/DDBJ databases">
        <authorList>
            <person name="de Groot N.N."/>
        </authorList>
    </citation>
    <scope>NUCLEOTIDE SEQUENCE [LARGE SCALE GENOMIC DNA]</scope>
    <source>
        <strain evidence="13 14">LMG 23650</strain>
    </source>
</reference>
<evidence type="ECO:0000256" key="6">
    <source>
        <dbReference type="ARBA" id="ARBA00023235"/>
    </source>
</evidence>
<dbReference type="CDD" id="cd17932">
    <property type="entry name" value="DEXQc_UvrD"/>
    <property type="match status" value="1"/>
</dbReference>
<dbReference type="PROSITE" id="PS51217">
    <property type="entry name" value="UVRD_HELICASE_CTER"/>
    <property type="match status" value="1"/>
</dbReference>
<keyword evidence="3 10" id="KW-0378">Hydrolase</keyword>
<feature type="binding site" evidence="10">
    <location>
        <begin position="102"/>
        <end position="109"/>
    </location>
    <ligand>
        <name>ATP</name>
        <dbReference type="ChEBI" id="CHEBI:30616"/>
    </ligand>
</feature>
<keyword evidence="14" id="KW-1185">Reference proteome</keyword>
<sequence length="764" mass="84216">MSGPLFCARVRGLDGLASRMVASSGKRPATAQEIGRLPPKVVWIYSIRRSPLSPLPTVLSVADSPLPDTAAWLAKLNDAQREAVEYGTADATQPPGALLVIAGAGSGKTNTLAHRVAQLIVKGADPRRILLLTFSRRAAQEMTRRVTRIAGAALGTRAVAAQGLTWSGTFHSVGARLLREYAERIDLSPAFTINDREDSADLMNLVRHELGLSAKERRFPSKSTCFAIYSRVVNTSATLATVLAQAFPWCCEWEADLRMLFAAYVDAKQKQSVLDYDDLLLYWSYVAAEPSIAADLSSRFDHVLVDEYQDTNRLQASILLALKPDGRGLTVVGDDAQSIYSFRGATIRNILDFPAHFDPPAKQVTLERNYRSTQPILAASNAVIDLAAERFTKNLWTDKASAQRPRLVTVEDEAAQARYVVEQVLEAREGGMTLKAQAVLFRAAHHSAALEIELMRRNIPFVKFGGLKFLDAVHVKDMLAVLRWAENPRDRVAGFRVMQLLPGVGPATAGRVLDQVAAHVATEASGRAAEALAAFAPPARAVEDWQPFAALMSTVCGRESPWPAEFELIRRWYEPHLERNHEDAAIRHADVLQMESIAGTYPSRERFLTELTLDPPDATSDESGVPLLDEDYLILSTIHSAKGQEWRNVFVLNGVDGCIPSDLGTGSEEEIDEERRLLYVAMTRAKEDLHIVVPQRFYVHNQTHLGDRHVWASRTRFIPAHLMSHFDAYAWPHVAPPAAPTAAGLAAAAQAKLQIAAKLRKMWE</sequence>
<evidence type="ECO:0000313" key="13">
    <source>
        <dbReference type="EMBL" id="SFI58239.1"/>
    </source>
</evidence>
<dbReference type="EC" id="5.6.2.4" evidence="8"/>
<comment type="catalytic activity">
    <reaction evidence="9">
        <text>ATP + H2O = ADP + phosphate + H(+)</text>
        <dbReference type="Rhea" id="RHEA:13065"/>
        <dbReference type="ChEBI" id="CHEBI:15377"/>
        <dbReference type="ChEBI" id="CHEBI:15378"/>
        <dbReference type="ChEBI" id="CHEBI:30616"/>
        <dbReference type="ChEBI" id="CHEBI:43474"/>
        <dbReference type="ChEBI" id="CHEBI:456216"/>
        <dbReference type="EC" id="5.6.2.4"/>
    </reaction>
</comment>
<dbReference type="GO" id="GO:0005524">
    <property type="term" value="F:ATP binding"/>
    <property type="evidence" value="ECO:0007669"/>
    <property type="project" value="UniProtKB-UniRule"/>
</dbReference>
<dbReference type="GO" id="GO:0016887">
    <property type="term" value="F:ATP hydrolysis activity"/>
    <property type="evidence" value="ECO:0007669"/>
    <property type="project" value="RHEA"/>
</dbReference>
<dbReference type="InterPro" id="IPR013986">
    <property type="entry name" value="DExx_box_DNA_helicase_dom_sf"/>
</dbReference>
<dbReference type="STRING" id="420953.SAMN05192543_103663"/>
<evidence type="ECO:0000256" key="10">
    <source>
        <dbReference type="PROSITE-ProRule" id="PRU00560"/>
    </source>
</evidence>
<evidence type="ECO:0000256" key="1">
    <source>
        <dbReference type="ARBA" id="ARBA00009922"/>
    </source>
</evidence>
<evidence type="ECO:0000259" key="12">
    <source>
        <dbReference type="PROSITE" id="PS51217"/>
    </source>
</evidence>
<keyword evidence="6" id="KW-0413">Isomerase</keyword>
<evidence type="ECO:0000256" key="4">
    <source>
        <dbReference type="ARBA" id="ARBA00022806"/>
    </source>
</evidence>
<dbReference type="InterPro" id="IPR027417">
    <property type="entry name" value="P-loop_NTPase"/>
</dbReference>
<keyword evidence="2 10" id="KW-0547">Nucleotide-binding</keyword>
<dbReference type="PROSITE" id="PS51198">
    <property type="entry name" value="UVRD_HELICASE_ATP_BIND"/>
    <property type="match status" value="1"/>
</dbReference>
<dbReference type="SUPFAM" id="SSF52540">
    <property type="entry name" value="P-loop containing nucleoside triphosphate hydrolases"/>
    <property type="match status" value="1"/>
</dbReference>
<dbReference type="GO" id="GO:0005829">
    <property type="term" value="C:cytosol"/>
    <property type="evidence" value="ECO:0007669"/>
    <property type="project" value="TreeGrafter"/>
</dbReference>
<dbReference type="Proteomes" id="UP000199548">
    <property type="component" value="Unassembled WGS sequence"/>
</dbReference>
<evidence type="ECO:0000256" key="7">
    <source>
        <dbReference type="ARBA" id="ARBA00034617"/>
    </source>
</evidence>
<evidence type="ECO:0000256" key="8">
    <source>
        <dbReference type="ARBA" id="ARBA00034808"/>
    </source>
</evidence>
<dbReference type="Gene3D" id="3.40.50.300">
    <property type="entry name" value="P-loop containing nucleotide triphosphate hydrolases"/>
    <property type="match status" value="2"/>
</dbReference>
<evidence type="ECO:0000256" key="3">
    <source>
        <dbReference type="ARBA" id="ARBA00022801"/>
    </source>
</evidence>
<gene>
    <name evidence="13" type="ORF">SAMN05192543_103663</name>
</gene>
<name>A0A1I3JDF8_9BURK</name>
<comment type="catalytic activity">
    <reaction evidence="7">
        <text>Couples ATP hydrolysis with the unwinding of duplex DNA by translocating in the 3'-5' direction.</text>
        <dbReference type="EC" id="5.6.2.4"/>
    </reaction>
</comment>
<dbReference type="EMBL" id="FOQU01000003">
    <property type="protein sequence ID" value="SFI58239.1"/>
    <property type="molecule type" value="Genomic_DNA"/>
</dbReference>
<dbReference type="GO" id="GO:0003677">
    <property type="term" value="F:DNA binding"/>
    <property type="evidence" value="ECO:0007669"/>
    <property type="project" value="InterPro"/>
</dbReference>
<protein>
    <recommendedName>
        <fullName evidence="8">DNA 3'-5' helicase</fullName>
        <ecNumber evidence="8">5.6.2.4</ecNumber>
    </recommendedName>
</protein>
<dbReference type="CDD" id="cd18807">
    <property type="entry name" value="SF1_C_UvrD"/>
    <property type="match status" value="1"/>
</dbReference>
<dbReference type="PANTHER" id="PTHR11070:SF3">
    <property type="entry name" value="DNA 3'-5' HELICASE"/>
    <property type="match status" value="1"/>
</dbReference>
<feature type="domain" description="UvrD-like helicase ATP-binding" evidence="11">
    <location>
        <begin position="81"/>
        <end position="373"/>
    </location>
</feature>
<organism evidence="13 14">
    <name type="scientific">Paraburkholderia megapolitana</name>
    <dbReference type="NCBI Taxonomy" id="420953"/>
    <lineage>
        <taxon>Bacteria</taxon>
        <taxon>Pseudomonadati</taxon>
        <taxon>Pseudomonadota</taxon>
        <taxon>Betaproteobacteria</taxon>
        <taxon>Burkholderiales</taxon>
        <taxon>Burkholderiaceae</taxon>
        <taxon>Paraburkholderia</taxon>
    </lineage>
</organism>
<dbReference type="GO" id="GO:0000725">
    <property type="term" value="P:recombinational repair"/>
    <property type="evidence" value="ECO:0007669"/>
    <property type="project" value="TreeGrafter"/>
</dbReference>
<dbReference type="Gene3D" id="1.10.10.160">
    <property type="match status" value="1"/>
</dbReference>
<evidence type="ECO:0000313" key="14">
    <source>
        <dbReference type="Proteomes" id="UP000199548"/>
    </source>
</evidence>
<keyword evidence="4 10" id="KW-0347">Helicase</keyword>
<dbReference type="Gene3D" id="1.10.486.10">
    <property type="entry name" value="PCRA, domain 4"/>
    <property type="match status" value="1"/>
</dbReference>
<evidence type="ECO:0000256" key="9">
    <source>
        <dbReference type="ARBA" id="ARBA00048988"/>
    </source>
</evidence>
<keyword evidence="5 10" id="KW-0067">ATP-binding</keyword>
<accession>A0A1I3JDF8</accession>
<dbReference type="InterPro" id="IPR014016">
    <property type="entry name" value="UvrD-like_ATP-bd"/>
</dbReference>
<dbReference type="InterPro" id="IPR014017">
    <property type="entry name" value="DNA_helicase_UvrD-like_C"/>
</dbReference>
<proteinExistence type="inferred from homology"/>
<dbReference type="Pfam" id="PF00580">
    <property type="entry name" value="UvrD-helicase"/>
    <property type="match status" value="1"/>
</dbReference>
<comment type="similarity">
    <text evidence="1">Belongs to the helicase family. UvrD subfamily.</text>
</comment>
<dbReference type="GO" id="GO:0043138">
    <property type="term" value="F:3'-5' DNA helicase activity"/>
    <property type="evidence" value="ECO:0007669"/>
    <property type="project" value="UniProtKB-EC"/>
</dbReference>
<dbReference type="InterPro" id="IPR000212">
    <property type="entry name" value="DNA_helicase_UvrD/REP"/>
</dbReference>
<feature type="domain" description="UvrD-like helicase C-terminal" evidence="12">
    <location>
        <begin position="374"/>
        <end position="643"/>
    </location>
</feature>
<evidence type="ECO:0000259" key="11">
    <source>
        <dbReference type="PROSITE" id="PS51198"/>
    </source>
</evidence>
<evidence type="ECO:0000256" key="5">
    <source>
        <dbReference type="ARBA" id="ARBA00022840"/>
    </source>
</evidence>